<evidence type="ECO:0000313" key="1">
    <source>
        <dbReference type="EnsemblMetazoa" id="Aqu2.1.03055_001"/>
    </source>
</evidence>
<dbReference type="AlphaFoldDB" id="A0A1X7SM07"/>
<gene>
    <name evidence="1" type="primary">109592455</name>
</gene>
<accession>A0A1X7SM07</accession>
<keyword evidence="2" id="KW-1185">Reference proteome</keyword>
<sequence length="111" mass="12476">MRSEHNLSPEQLWATSFPGGIEGIDSSVFPTDFFENSIDASQYGFDWDGPIGNHSPDEVVVVDVPEIHFSPQEVLCHILEMNVNPVAESDEYGIDLYVKCKMIVLDFLSNR</sequence>
<proteinExistence type="predicted"/>
<dbReference type="InParanoid" id="A0A1X7SM07"/>
<dbReference type="Proteomes" id="UP000007879">
    <property type="component" value="Unassembled WGS sequence"/>
</dbReference>
<name>A0A1X7SM07_AMPQE</name>
<dbReference type="EnsemblMetazoa" id="XM_020007886.1">
    <property type="protein sequence ID" value="XP_019863445.1"/>
    <property type="gene ID" value="LOC109592455"/>
</dbReference>
<dbReference type="KEGG" id="aqu:109592455"/>
<protein>
    <submittedName>
        <fullName evidence="1">Uncharacterized protein</fullName>
    </submittedName>
</protein>
<organism evidence="1">
    <name type="scientific">Amphimedon queenslandica</name>
    <name type="common">Sponge</name>
    <dbReference type="NCBI Taxonomy" id="400682"/>
    <lineage>
        <taxon>Eukaryota</taxon>
        <taxon>Metazoa</taxon>
        <taxon>Porifera</taxon>
        <taxon>Demospongiae</taxon>
        <taxon>Heteroscleromorpha</taxon>
        <taxon>Haplosclerida</taxon>
        <taxon>Niphatidae</taxon>
        <taxon>Amphimedon</taxon>
    </lineage>
</organism>
<reference evidence="1" key="2">
    <citation type="submission" date="2017-05" db="UniProtKB">
        <authorList>
            <consortium name="EnsemblMetazoa"/>
        </authorList>
    </citation>
    <scope>IDENTIFICATION</scope>
</reference>
<evidence type="ECO:0000313" key="2">
    <source>
        <dbReference type="Proteomes" id="UP000007879"/>
    </source>
</evidence>
<dbReference type="EnsemblMetazoa" id="Aqu2.1.03055_001">
    <property type="protein sequence ID" value="Aqu2.1.03055_001"/>
    <property type="gene ID" value="Aqu2.1.03055"/>
</dbReference>
<reference evidence="2" key="1">
    <citation type="journal article" date="2010" name="Nature">
        <title>The Amphimedon queenslandica genome and the evolution of animal complexity.</title>
        <authorList>
            <person name="Srivastava M."/>
            <person name="Simakov O."/>
            <person name="Chapman J."/>
            <person name="Fahey B."/>
            <person name="Gauthier M.E."/>
            <person name="Mitros T."/>
            <person name="Richards G.S."/>
            <person name="Conaco C."/>
            <person name="Dacre M."/>
            <person name="Hellsten U."/>
            <person name="Larroux C."/>
            <person name="Putnam N.H."/>
            <person name="Stanke M."/>
            <person name="Adamska M."/>
            <person name="Darling A."/>
            <person name="Degnan S.M."/>
            <person name="Oakley T.H."/>
            <person name="Plachetzki D.C."/>
            <person name="Zhai Y."/>
            <person name="Adamski M."/>
            <person name="Calcino A."/>
            <person name="Cummins S.F."/>
            <person name="Goodstein D.M."/>
            <person name="Harris C."/>
            <person name="Jackson D.J."/>
            <person name="Leys S.P."/>
            <person name="Shu S."/>
            <person name="Woodcroft B.J."/>
            <person name="Vervoort M."/>
            <person name="Kosik K.S."/>
            <person name="Manning G."/>
            <person name="Degnan B.M."/>
            <person name="Rokhsar D.S."/>
        </authorList>
    </citation>
    <scope>NUCLEOTIDE SEQUENCE [LARGE SCALE GENOMIC DNA]</scope>
</reference>
<dbReference type="OrthoDB" id="10000387at2759"/>